<feature type="domain" description="EamA" evidence="7">
    <location>
        <begin position="15"/>
        <end position="150"/>
    </location>
</feature>
<dbReference type="InterPro" id="IPR000620">
    <property type="entry name" value="EamA_dom"/>
</dbReference>
<evidence type="ECO:0000256" key="1">
    <source>
        <dbReference type="ARBA" id="ARBA00004651"/>
    </source>
</evidence>
<feature type="transmembrane region" description="Helical" evidence="6">
    <location>
        <begin position="284"/>
        <end position="301"/>
    </location>
</feature>
<protein>
    <submittedName>
        <fullName evidence="8">DMT family transporter</fullName>
    </submittedName>
</protein>
<gene>
    <name evidence="8" type="ORF">FHP91_05510</name>
</gene>
<dbReference type="PANTHER" id="PTHR42920">
    <property type="entry name" value="OS03G0707200 PROTEIN-RELATED"/>
    <property type="match status" value="1"/>
</dbReference>
<evidence type="ECO:0000256" key="6">
    <source>
        <dbReference type="SAM" id="Phobius"/>
    </source>
</evidence>
<dbReference type="Proteomes" id="UP000319502">
    <property type="component" value="Unassembled WGS sequence"/>
</dbReference>
<name>A0A557R1T3_9RHOO</name>
<feature type="transmembrane region" description="Helical" evidence="6">
    <location>
        <begin position="46"/>
        <end position="67"/>
    </location>
</feature>
<accession>A0A557R1T3</accession>
<keyword evidence="5 6" id="KW-0472">Membrane</keyword>
<keyword evidence="2" id="KW-1003">Cell membrane</keyword>
<dbReference type="RefSeq" id="WP_144308606.1">
    <property type="nucleotide sequence ID" value="NZ_VMNK01000003.1"/>
</dbReference>
<evidence type="ECO:0000256" key="4">
    <source>
        <dbReference type="ARBA" id="ARBA00022989"/>
    </source>
</evidence>
<evidence type="ECO:0000256" key="2">
    <source>
        <dbReference type="ARBA" id="ARBA00022475"/>
    </source>
</evidence>
<evidence type="ECO:0000256" key="5">
    <source>
        <dbReference type="ARBA" id="ARBA00023136"/>
    </source>
</evidence>
<organism evidence="8 9">
    <name type="scientific">Denitromonas halophila</name>
    <dbReference type="NCBI Taxonomy" id="1629404"/>
    <lineage>
        <taxon>Bacteria</taxon>
        <taxon>Pseudomonadati</taxon>
        <taxon>Pseudomonadota</taxon>
        <taxon>Betaproteobacteria</taxon>
        <taxon>Rhodocyclales</taxon>
        <taxon>Zoogloeaceae</taxon>
        <taxon>Denitromonas</taxon>
    </lineage>
</organism>
<evidence type="ECO:0000256" key="3">
    <source>
        <dbReference type="ARBA" id="ARBA00022692"/>
    </source>
</evidence>
<feature type="transmembrane region" description="Helical" evidence="6">
    <location>
        <begin position="259"/>
        <end position="278"/>
    </location>
</feature>
<dbReference type="InterPro" id="IPR037185">
    <property type="entry name" value="EmrE-like"/>
</dbReference>
<feature type="transmembrane region" description="Helical" evidence="6">
    <location>
        <begin position="194"/>
        <end position="216"/>
    </location>
</feature>
<proteinExistence type="predicted"/>
<feature type="transmembrane region" description="Helical" evidence="6">
    <location>
        <begin position="79"/>
        <end position="105"/>
    </location>
</feature>
<dbReference type="PANTHER" id="PTHR42920:SF5">
    <property type="entry name" value="EAMA DOMAIN-CONTAINING PROTEIN"/>
    <property type="match status" value="1"/>
</dbReference>
<feature type="transmembrane region" description="Helical" evidence="6">
    <location>
        <begin position="12"/>
        <end position="34"/>
    </location>
</feature>
<evidence type="ECO:0000259" key="7">
    <source>
        <dbReference type="Pfam" id="PF00892"/>
    </source>
</evidence>
<feature type="transmembrane region" description="Helical" evidence="6">
    <location>
        <begin position="164"/>
        <end position="182"/>
    </location>
</feature>
<evidence type="ECO:0000313" key="8">
    <source>
        <dbReference type="EMBL" id="TVO59104.1"/>
    </source>
</evidence>
<feature type="transmembrane region" description="Helical" evidence="6">
    <location>
        <begin position="136"/>
        <end position="152"/>
    </location>
</feature>
<comment type="subcellular location">
    <subcellularLocation>
        <location evidence="1">Cell membrane</location>
        <topology evidence="1">Multi-pass membrane protein</topology>
    </subcellularLocation>
</comment>
<feature type="transmembrane region" description="Helical" evidence="6">
    <location>
        <begin position="228"/>
        <end position="247"/>
    </location>
</feature>
<evidence type="ECO:0000313" key="9">
    <source>
        <dbReference type="Proteomes" id="UP000319502"/>
    </source>
</evidence>
<keyword evidence="3 6" id="KW-0812">Transmembrane</keyword>
<sequence>MSPDSSVHAARLPLAGLVLGVLAAVGFSFKAILVKLAYRHGVDAETLLALRMLFSLPFFLFMGWHGSRRAMAPLGWRDWRALFLLGLSGYYLASYLDFLGLGYITAALERLILFAYPSIVVILSALFLGKPLTHRTVVALVLCYVGVAFAVAHDLALSDDTTDVMNGSVLVFGSAVAYALYLMGNGQVVGRLGAARVTAWASTVACALSIGQFLLLRPISTLDQPWQVYGLAIAMALFSTVLPIWCVSAAIRRIGAGPVALTGSLGPIVTLGLGAVMLDEAIGVAQLAGGAMVVGGVLVMARGKR</sequence>
<dbReference type="InterPro" id="IPR051258">
    <property type="entry name" value="Diverse_Substrate_Transporter"/>
</dbReference>
<dbReference type="AlphaFoldDB" id="A0A557R1T3"/>
<keyword evidence="9" id="KW-1185">Reference proteome</keyword>
<dbReference type="OrthoDB" id="9813617at2"/>
<dbReference type="EMBL" id="VMNK01000003">
    <property type="protein sequence ID" value="TVO59104.1"/>
    <property type="molecule type" value="Genomic_DNA"/>
</dbReference>
<keyword evidence="4 6" id="KW-1133">Transmembrane helix</keyword>
<dbReference type="Pfam" id="PF00892">
    <property type="entry name" value="EamA"/>
    <property type="match status" value="2"/>
</dbReference>
<reference evidence="8 9" key="1">
    <citation type="submission" date="2019-07" db="EMBL/GenBank/DDBJ databases">
        <title>The pathways for chlorine oxyanion respiration interact through the shared metabolite chlorate.</title>
        <authorList>
            <person name="Barnum T.P."/>
            <person name="Cheng Y."/>
            <person name="Hill K.A."/>
            <person name="Lucas L.N."/>
            <person name="Carlson H.K."/>
            <person name="Coates J.D."/>
        </authorList>
    </citation>
    <scope>NUCLEOTIDE SEQUENCE [LARGE SCALE GENOMIC DNA]</scope>
    <source>
        <strain evidence="8 9">SFB-3</strain>
    </source>
</reference>
<dbReference type="SUPFAM" id="SSF103481">
    <property type="entry name" value="Multidrug resistance efflux transporter EmrE"/>
    <property type="match status" value="2"/>
</dbReference>
<feature type="transmembrane region" description="Helical" evidence="6">
    <location>
        <begin position="111"/>
        <end position="129"/>
    </location>
</feature>
<comment type="caution">
    <text evidence="8">The sequence shown here is derived from an EMBL/GenBank/DDBJ whole genome shotgun (WGS) entry which is preliminary data.</text>
</comment>
<dbReference type="GO" id="GO:0005886">
    <property type="term" value="C:plasma membrane"/>
    <property type="evidence" value="ECO:0007669"/>
    <property type="project" value="UniProtKB-SubCell"/>
</dbReference>
<feature type="domain" description="EamA" evidence="7">
    <location>
        <begin position="167"/>
        <end position="300"/>
    </location>
</feature>